<dbReference type="Gene3D" id="3.90.1300.10">
    <property type="entry name" value="Amidase signature (AS) domain"/>
    <property type="match status" value="1"/>
</dbReference>
<keyword evidence="3" id="KW-1185">Reference proteome</keyword>
<organism evidence="2 3">
    <name type="scientific">Aquincola agrisoli</name>
    <dbReference type="NCBI Taxonomy" id="3119538"/>
    <lineage>
        <taxon>Bacteria</taxon>
        <taxon>Pseudomonadati</taxon>
        <taxon>Pseudomonadota</taxon>
        <taxon>Betaproteobacteria</taxon>
        <taxon>Burkholderiales</taxon>
        <taxon>Sphaerotilaceae</taxon>
        <taxon>Aquincola</taxon>
    </lineage>
</organism>
<dbReference type="AlphaFoldDB" id="A0AAW9QCD9"/>
<feature type="domain" description="Amidase" evidence="1">
    <location>
        <begin position="95"/>
        <end position="571"/>
    </location>
</feature>
<dbReference type="RefSeq" id="WP_332288348.1">
    <property type="nucleotide sequence ID" value="NZ_JAZIBG010000017.1"/>
</dbReference>
<dbReference type="PANTHER" id="PTHR42678:SF5">
    <property type="entry name" value="GLUTAMYL-TRNA(GLN) AMIDOTRANSFERASE SUBUNIT A"/>
    <property type="match status" value="1"/>
</dbReference>
<accession>A0AAW9QCD9</accession>
<gene>
    <name evidence="2" type="ORF">V4F39_05745</name>
</gene>
<dbReference type="Proteomes" id="UP001336250">
    <property type="component" value="Unassembled WGS sequence"/>
</dbReference>
<proteinExistence type="predicted"/>
<comment type="caution">
    <text evidence="2">The sequence shown here is derived from an EMBL/GenBank/DDBJ whole genome shotgun (WGS) entry which is preliminary data.</text>
</comment>
<dbReference type="SUPFAM" id="SSF75304">
    <property type="entry name" value="Amidase signature (AS) enzymes"/>
    <property type="match status" value="1"/>
</dbReference>
<evidence type="ECO:0000313" key="3">
    <source>
        <dbReference type="Proteomes" id="UP001336250"/>
    </source>
</evidence>
<dbReference type="InterPro" id="IPR023631">
    <property type="entry name" value="Amidase_dom"/>
</dbReference>
<dbReference type="PROSITE" id="PS00571">
    <property type="entry name" value="AMIDASES"/>
    <property type="match status" value="1"/>
</dbReference>
<dbReference type="Pfam" id="PF01425">
    <property type="entry name" value="Amidase"/>
    <property type="match status" value="1"/>
</dbReference>
<dbReference type="PROSITE" id="PS51257">
    <property type="entry name" value="PROKAR_LIPOPROTEIN"/>
    <property type="match status" value="1"/>
</dbReference>
<evidence type="ECO:0000313" key="2">
    <source>
        <dbReference type="EMBL" id="MEF7613409.1"/>
    </source>
</evidence>
<sequence>MIAPSKNNTSAGRRGLAWSASALMLAVLAACGGDDDDRVTLDPNRRPFPLVETSVAQFHAAMRQGQVSCRDVVQGYLSRIAAYDKAKSDAFPSSPELRSVILANPNALAEADALDKRFFEQGRTNGALHCVPVIVKDNVDTGDMPTTAGSLALAANQPPDDAFIVRNIRAQGAIIIAKANLDEFAFGFGGASALGGRVANAYITANSPGGSSSGTGTAVAANLAMVGIGTDTGGSVRVPSAVEGLIGIRPTLRLVSQDGIVPLAHSQDTAGPMCRNVPDCALLLDGMVGYDASPFSGQRSAKAYDAPLVANAASYAQMTQLPRSFTSELKADGLKGARIGVVRSMFPTPTAANQAFLDTLEAALTKMKEAGAVVEDVEITDKNIVIGAASAPIAGNPGNFVSLSSYEFSADLTAYLSSWASTADNHWRSTADVALALANFPSEASVLRSFNSYLANGNALSDTSSAAYRTWQRNLKPRDEFVIPRVTAALDNVDFASGTRKGTAYDVLVYPVLQGFNGTSVNSGSNNRLSPFSGFPAMAFPAGFAKATAAATVAEPVAFEMLGRPFAEGTLIRIGYAWETLAKPRVAPPTAPEL</sequence>
<evidence type="ECO:0000259" key="1">
    <source>
        <dbReference type="Pfam" id="PF01425"/>
    </source>
</evidence>
<dbReference type="InterPro" id="IPR036928">
    <property type="entry name" value="AS_sf"/>
</dbReference>
<dbReference type="InterPro" id="IPR020556">
    <property type="entry name" value="Amidase_CS"/>
</dbReference>
<protein>
    <submittedName>
        <fullName evidence="2">Amidase family protein</fullName>
    </submittedName>
</protein>
<dbReference type="PANTHER" id="PTHR42678">
    <property type="entry name" value="AMIDASE"/>
    <property type="match status" value="1"/>
</dbReference>
<reference evidence="2 3" key="1">
    <citation type="submission" date="2024-02" db="EMBL/GenBank/DDBJ databases">
        <title>Genome sequence of Aquincola sp. MAHUQ-54.</title>
        <authorList>
            <person name="Huq M.A."/>
        </authorList>
    </citation>
    <scope>NUCLEOTIDE SEQUENCE [LARGE SCALE GENOMIC DNA]</scope>
    <source>
        <strain evidence="2 3">MAHUQ-54</strain>
    </source>
</reference>
<name>A0AAW9QCD9_9BURK</name>
<dbReference type="EMBL" id="JAZIBG010000017">
    <property type="protein sequence ID" value="MEF7613409.1"/>
    <property type="molecule type" value="Genomic_DNA"/>
</dbReference>